<dbReference type="SUPFAM" id="SSF50939">
    <property type="entry name" value="Sialidases"/>
    <property type="match status" value="1"/>
</dbReference>
<dbReference type="EMBL" id="BMGY01000042">
    <property type="protein sequence ID" value="GGH89566.1"/>
    <property type="molecule type" value="Genomic_DNA"/>
</dbReference>
<dbReference type="NCBIfam" id="TIGR04183">
    <property type="entry name" value="Por_Secre_tail"/>
    <property type="match status" value="1"/>
</dbReference>
<dbReference type="InterPro" id="IPR015943">
    <property type="entry name" value="WD40/YVTN_repeat-like_dom_sf"/>
</dbReference>
<dbReference type="Pfam" id="PF18962">
    <property type="entry name" value="Por_Secre_tail"/>
    <property type="match status" value="1"/>
</dbReference>
<dbReference type="Proteomes" id="UP000637774">
    <property type="component" value="Unassembled WGS sequence"/>
</dbReference>
<evidence type="ECO:0000259" key="1">
    <source>
        <dbReference type="Pfam" id="PF18962"/>
    </source>
</evidence>
<dbReference type="InterPro" id="IPR036278">
    <property type="entry name" value="Sialidase_sf"/>
</dbReference>
<accession>A0ABQ2ACN4</accession>
<dbReference type="Gene3D" id="2.130.10.10">
    <property type="entry name" value="YVTN repeat-like/Quinoprotein amine dehydrogenase"/>
    <property type="match status" value="2"/>
</dbReference>
<gene>
    <name evidence="2" type="ORF">GCM10011495_33460</name>
</gene>
<protein>
    <recommendedName>
        <fullName evidence="1">Secretion system C-terminal sorting domain-containing protein</fullName>
    </recommendedName>
</protein>
<name>A0ABQ2ACN4_9BACT</name>
<reference evidence="3" key="1">
    <citation type="journal article" date="2019" name="Int. J. Syst. Evol. Microbiol.">
        <title>The Global Catalogue of Microorganisms (GCM) 10K type strain sequencing project: providing services to taxonomists for standard genome sequencing and annotation.</title>
        <authorList>
            <consortium name="The Broad Institute Genomics Platform"/>
            <consortium name="The Broad Institute Genome Sequencing Center for Infectious Disease"/>
            <person name="Wu L."/>
            <person name="Ma J."/>
        </authorList>
    </citation>
    <scope>NUCLEOTIDE SEQUENCE [LARGE SCALE GENOMIC DNA]</scope>
    <source>
        <strain evidence="3">CGMCC 1.14966</strain>
    </source>
</reference>
<keyword evidence="3" id="KW-1185">Reference proteome</keyword>
<organism evidence="2 3">
    <name type="scientific">Hymenobacter frigidus</name>
    <dbReference type="NCBI Taxonomy" id="1524095"/>
    <lineage>
        <taxon>Bacteria</taxon>
        <taxon>Pseudomonadati</taxon>
        <taxon>Bacteroidota</taxon>
        <taxon>Cytophagia</taxon>
        <taxon>Cytophagales</taxon>
        <taxon>Hymenobacteraceae</taxon>
        <taxon>Hymenobacter</taxon>
    </lineage>
</organism>
<evidence type="ECO:0000313" key="3">
    <source>
        <dbReference type="Proteomes" id="UP000637774"/>
    </source>
</evidence>
<dbReference type="CDD" id="cd15482">
    <property type="entry name" value="Sialidase_non-viral"/>
    <property type="match status" value="1"/>
</dbReference>
<comment type="caution">
    <text evidence="2">The sequence shown here is derived from an EMBL/GenBank/DDBJ whole genome shotgun (WGS) entry which is preliminary data.</text>
</comment>
<proteinExistence type="predicted"/>
<feature type="domain" description="Secretion system C-terminal sorting" evidence="1">
    <location>
        <begin position="404"/>
        <end position="482"/>
    </location>
</feature>
<evidence type="ECO:0000313" key="2">
    <source>
        <dbReference type="EMBL" id="GGH89566.1"/>
    </source>
</evidence>
<sequence>MGLLGYASSINAQTGPNLGPWVQVNTVNPASYAPGFLVRDLKTVSPTVAWAVAEENSAAGNPTSFFVTNNPAGTQFDFGSVNAANGAQNFQTGNISPVGMAGTPAASTTAVAATYPPTTAGGEILRTINAGISWTKVTNASQFNPGQNGFCNWVHMFDANVGVSLGDPTNGYFEVLRTVDGGVTWTRLPQASSPVPQADEYALARSFFVRGNTVWAGLGSSVDANLVRVLKSTDRGLTWTFSTNTTLRGAINRLAFKDDLNGIAYNTKAVAGALSEVNVIRTSDGGATWAPITPVNARTGSFFWYDIDAVDGRYYSVGARFPEAAPAVPENRGSSSSVDGITWNNISLAQPFLAIDVIPGATAGTIAGYAGAATDATGSGGIYKATNVIALANRDASLQSVLSVYPNPSATGAFTVELGSNLQAGAQLTVADALGRQVKSQTLNATVVGSKKFALDLSNEKSGVYTLQIRTAAGIATQKLVIE</sequence>
<dbReference type="InterPro" id="IPR026444">
    <property type="entry name" value="Secre_tail"/>
</dbReference>